<dbReference type="Gene3D" id="3.30.420.40">
    <property type="match status" value="1"/>
</dbReference>
<organism evidence="7 8">
    <name type="scientific">Cimex lectularius</name>
    <name type="common">Bed bug</name>
    <name type="synonym">Acanthia lectularia</name>
    <dbReference type="NCBI Taxonomy" id="79782"/>
    <lineage>
        <taxon>Eukaryota</taxon>
        <taxon>Metazoa</taxon>
        <taxon>Ecdysozoa</taxon>
        <taxon>Arthropoda</taxon>
        <taxon>Hexapoda</taxon>
        <taxon>Insecta</taxon>
        <taxon>Pterygota</taxon>
        <taxon>Neoptera</taxon>
        <taxon>Paraneoptera</taxon>
        <taxon>Hemiptera</taxon>
        <taxon>Heteroptera</taxon>
        <taxon>Panheteroptera</taxon>
        <taxon>Cimicomorpha</taxon>
        <taxon>Cimicidae</taxon>
        <taxon>Cimex</taxon>
    </lineage>
</organism>
<accession>A0A8I6RKP9</accession>
<dbReference type="CDD" id="cd07782">
    <property type="entry name" value="ASKHA_NBD_FGGY_D-RBK"/>
    <property type="match status" value="1"/>
</dbReference>
<dbReference type="OMA" id="HKAMWHE"/>
<evidence type="ECO:0000259" key="6">
    <source>
        <dbReference type="Pfam" id="PF02782"/>
    </source>
</evidence>
<dbReference type="PIRSF" id="PIRSF000538">
    <property type="entry name" value="GlpK"/>
    <property type="match status" value="1"/>
</dbReference>
<dbReference type="InterPro" id="IPR018484">
    <property type="entry name" value="FGGY_N"/>
</dbReference>
<feature type="domain" description="Carbohydrate kinase FGGY C-terminal" evidence="6">
    <location>
        <begin position="282"/>
        <end position="489"/>
    </location>
</feature>
<feature type="domain" description="Carbohydrate kinase FGGY N-terminal" evidence="5">
    <location>
        <begin position="6"/>
        <end position="209"/>
    </location>
</feature>
<protein>
    <recommendedName>
        <fullName evidence="4">FGGY carbohydrate kinase domain-containing protein</fullName>
    </recommendedName>
</protein>
<dbReference type="InterPro" id="IPR000577">
    <property type="entry name" value="Carb_kinase_FGGY"/>
</dbReference>
<dbReference type="Pfam" id="PF00370">
    <property type="entry name" value="FGGY_N"/>
    <property type="match status" value="1"/>
</dbReference>
<dbReference type="NCBIfam" id="TIGR01315">
    <property type="entry name" value="5C_CHO_kinase"/>
    <property type="match status" value="1"/>
</dbReference>
<comment type="similarity">
    <text evidence="1">Belongs to the FGGY kinase family.</text>
</comment>
<dbReference type="PANTHER" id="PTHR43435:SF4">
    <property type="entry name" value="FGGY CARBOHYDRATE KINASE DOMAIN-CONTAINING PROTEIN"/>
    <property type="match status" value="1"/>
</dbReference>
<evidence type="ECO:0000256" key="2">
    <source>
        <dbReference type="ARBA" id="ARBA00022679"/>
    </source>
</evidence>
<dbReference type="InterPro" id="IPR043129">
    <property type="entry name" value="ATPase_NBD"/>
</dbReference>
<keyword evidence="3" id="KW-0418">Kinase</keyword>
<dbReference type="Gene3D" id="1.20.58.2240">
    <property type="match status" value="1"/>
</dbReference>
<name>A0A8I6RKP9_CIMLE</name>
<evidence type="ECO:0000313" key="7">
    <source>
        <dbReference type="EnsemblMetazoa" id="XP_014245142.1"/>
    </source>
</evidence>
<evidence type="ECO:0000256" key="4">
    <source>
        <dbReference type="ARBA" id="ARBA00074355"/>
    </source>
</evidence>
<dbReference type="InterPro" id="IPR006003">
    <property type="entry name" value="FGGY_RbtK-like"/>
</dbReference>
<evidence type="ECO:0000313" key="8">
    <source>
        <dbReference type="Proteomes" id="UP000494040"/>
    </source>
</evidence>
<dbReference type="OrthoDB" id="203824at2759"/>
<dbReference type="AlphaFoldDB" id="A0A8I6RKP9"/>
<keyword evidence="8" id="KW-1185">Reference proteome</keyword>
<evidence type="ECO:0000256" key="3">
    <source>
        <dbReference type="ARBA" id="ARBA00022777"/>
    </source>
</evidence>
<dbReference type="PANTHER" id="PTHR43435">
    <property type="entry name" value="RIBULOKINASE"/>
    <property type="match status" value="1"/>
</dbReference>
<dbReference type="InterPro" id="IPR018485">
    <property type="entry name" value="FGGY_C"/>
</dbReference>
<evidence type="ECO:0000256" key="1">
    <source>
        <dbReference type="ARBA" id="ARBA00009156"/>
    </source>
</evidence>
<dbReference type="EnsemblMetazoa" id="XM_014389656.2">
    <property type="protein sequence ID" value="XP_014245142.1"/>
    <property type="gene ID" value="LOC106664196"/>
</dbReference>
<proteinExistence type="inferred from homology"/>
<dbReference type="GeneID" id="106664196"/>
<evidence type="ECO:0000259" key="5">
    <source>
        <dbReference type="Pfam" id="PF00370"/>
    </source>
</evidence>
<keyword evidence="2" id="KW-0808">Transferase</keyword>
<dbReference type="KEGG" id="clec:106664196"/>
<dbReference type="GO" id="GO:0005737">
    <property type="term" value="C:cytoplasm"/>
    <property type="evidence" value="ECO:0007669"/>
    <property type="project" value="TreeGrafter"/>
</dbReference>
<dbReference type="Pfam" id="PF02782">
    <property type="entry name" value="FGGY_C"/>
    <property type="match status" value="1"/>
</dbReference>
<dbReference type="SUPFAM" id="SSF53067">
    <property type="entry name" value="Actin-like ATPase domain"/>
    <property type="match status" value="2"/>
</dbReference>
<sequence>MEEPLFIGVDVGTGSTRAALVNLNGKILKQACRPIQIWTPTPNYFQQSSQDIWKACCHTIKEITKDIDPKCIKGIGFDATCSLAVVDKNGDPVSISPKGEKDQNVIMWMDHRAKKEADFINLTKHRVLESVGGKVSLEMEIPKLLWLKKNCKKCWEEADLFLDLPDFLTWKATGSQSRSLCSVVCKWMYEATPTEKGRWNKEFFDEIGLSDLCDNDFYRIGQVIKTPGEPCEDGLSKNIAEELNLIPGIAVGTSIIDAHAGGLGLIGCKVDNNPIDLTTRLSLICGTSTCHMAVNKTRLFVQGVWGPYYSAMIPGLWLNEAGQSATGKLIDHIIDSHPATAKMKEKLQSGTRIIDHLNALVKELAAKSNKSFDSLTENIHIWPDFHGNRSPIADPTLKGMISGIDLGNDEENLVLLYLATVQAVGYGTRHIMEVMQEKGYIFDSILACGGLSKNELFLKSQANIVSKSVLIPEEAESVLIGAAILGATASGVFNDVEEAAKSMGGKAITVEPCLEVSRYHNKKYKVFKKMLDHQLLYQNIMQEE</sequence>
<dbReference type="RefSeq" id="XP_014245142.1">
    <property type="nucleotide sequence ID" value="XM_014389656.2"/>
</dbReference>
<dbReference type="Proteomes" id="UP000494040">
    <property type="component" value="Unassembled WGS sequence"/>
</dbReference>
<dbReference type="GO" id="GO:0019321">
    <property type="term" value="P:pentose metabolic process"/>
    <property type="evidence" value="ECO:0007669"/>
    <property type="project" value="TreeGrafter"/>
</dbReference>
<dbReference type="FunFam" id="3.30.420.40:FF:000101">
    <property type="entry name" value="FGGY carbohydrate kinase domain-containing protein"/>
    <property type="match status" value="1"/>
</dbReference>
<reference evidence="7" key="1">
    <citation type="submission" date="2022-01" db="UniProtKB">
        <authorList>
            <consortium name="EnsemblMetazoa"/>
        </authorList>
    </citation>
    <scope>IDENTIFICATION</scope>
</reference>
<dbReference type="GO" id="GO:0019150">
    <property type="term" value="F:D-ribulokinase activity"/>
    <property type="evidence" value="ECO:0007669"/>
    <property type="project" value="TreeGrafter"/>
</dbReference>